<feature type="transmembrane region" description="Helical" evidence="10">
    <location>
        <begin position="6"/>
        <end position="26"/>
    </location>
</feature>
<evidence type="ECO:0000256" key="6">
    <source>
        <dbReference type="ARBA" id="ARBA00022989"/>
    </source>
</evidence>
<dbReference type="AlphaFoldDB" id="A0AAW2I2T3"/>
<evidence type="ECO:0000256" key="7">
    <source>
        <dbReference type="ARBA" id="ARBA00023136"/>
    </source>
</evidence>
<keyword evidence="5 10" id="KW-0552">Olfaction</keyword>
<comment type="subcellular location">
    <subcellularLocation>
        <location evidence="1 10">Cell membrane</location>
        <topology evidence="1 10">Multi-pass membrane protein</topology>
    </subcellularLocation>
</comment>
<keyword evidence="9 10" id="KW-0807">Transducer</keyword>
<comment type="caution">
    <text evidence="10">Lacks conserved residue(s) required for the propagation of feature annotation.</text>
</comment>
<evidence type="ECO:0000256" key="5">
    <source>
        <dbReference type="ARBA" id="ARBA00022725"/>
    </source>
</evidence>
<dbReference type="InterPro" id="IPR004117">
    <property type="entry name" value="7tm6_olfct_rcpt"/>
</dbReference>
<gene>
    <name evidence="11" type="ORF">PYX00_003772</name>
</gene>
<comment type="similarity">
    <text evidence="10">Belongs to the insect chemoreceptor superfamily. Heteromeric odorant receptor channel (TC 1.A.69) family.</text>
</comment>
<dbReference type="Pfam" id="PF02949">
    <property type="entry name" value="7tm_6"/>
    <property type="match status" value="1"/>
</dbReference>
<feature type="transmembrane region" description="Helical" evidence="10">
    <location>
        <begin position="159"/>
        <end position="187"/>
    </location>
</feature>
<dbReference type="GO" id="GO:0007165">
    <property type="term" value="P:signal transduction"/>
    <property type="evidence" value="ECO:0007669"/>
    <property type="project" value="UniProtKB-KW"/>
</dbReference>
<evidence type="ECO:0000256" key="9">
    <source>
        <dbReference type="ARBA" id="ARBA00023224"/>
    </source>
</evidence>
<reference evidence="11" key="1">
    <citation type="journal article" date="2024" name="Gigascience">
        <title>Chromosome-level genome of the poultry shaft louse Menopon gallinae provides insight into the host-switching and adaptive evolution of parasitic lice.</title>
        <authorList>
            <person name="Xu Y."/>
            <person name="Ma L."/>
            <person name="Liu S."/>
            <person name="Liang Y."/>
            <person name="Liu Q."/>
            <person name="He Z."/>
            <person name="Tian L."/>
            <person name="Duan Y."/>
            <person name="Cai W."/>
            <person name="Li H."/>
            <person name="Song F."/>
        </authorList>
    </citation>
    <scope>NUCLEOTIDE SEQUENCE</scope>
    <source>
        <strain evidence="11">Cailab_2023a</strain>
    </source>
</reference>
<dbReference type="GO" id="GO:0004984">
    <property type="term" value="F:olfactory receptor activity"/>
    <property type="evidence" value="ECO:0007669"/>
    <property type="project" value="InterPro"/>
</dbReference>
<keyword evidence="4 10" id="KW-0812">Transmembrane</keyword>
<feature type="transmembrane region" description="Helical" evidence="10">
    <location>
        <begin position="345"/>
        <end position="368"/>
    </location>
</feature>
<evidence type="ECO:0000256" key="4">
    <source>
        <dbReference type="ARBA" id="ARBA00022692"/>
    </source>
</evidence>
<keyword evidence="7 10" id="KW-0472">Membrane</keyword>
<keyword evidence="8 10" id="KW-0675">Receptor</keyword>
<name>A0AAW2I2T3_9NEOP</name>
<dbReference type="PANTHER" id="PTHR21137">
    <property type="entry name" value="ODORANT RECEPTOR"/>
    <property type="match status" value="1"/>
</dbReference>
<proteinExistence type="inferred from homology"/>
<sequence length="385" mass="44833">MTFNVYYQRISEIIVCVGVFLQFMAVPSVWANMNILCGCLASGTHSIQVLLKSIFLNSYKNDFTHYLKRIEVVQKLSEEFEHKYLERRDNFVEYYLMESRHVRLMLVSLFVIMFLSTSAYFVPFMYNSVAHLDTVDSQLPPIVVYIPTNFNWTPVYQMVVFYLATCFYLVNLKTVVINSFMLGMIVLSTSHFRYQKDLLKRVLEKYFPESVEGNEDHNNLEADEKVILGEWIIAHQKLLKATSDFGKIISPYLLLEFSYTLVHTCVPAFVITSTFSWTVAQKMAVLFIVSGGLMQLLLMSMAGDAFTQSWEYIDSDLFRSTLNQRQERWKFHFFMMTKARLKRPFQFSAFNLFPLGCATLATILRLIVSHYMTLNQIQTLKSGKN</sequence>
<feature type="transmembrane region" description="Helical" evidence="10">
    <location>
        <begin position="257"/>
        <end position="277"/>
    </location>
</feature>
<dbReference type="GO" id="GO:0005886">
    <property type="term" value="C:plasma membrane"/>
    <property type="evidence" value="ECO:0007669"/>
    <property type="project" value="UniProtKB-SubCell"/>
</dbReference>
<feature type="transmembrane region" description="Helical" evidence="10">
    <location>
        <begin position="104"/>
        <end position="126"/>
    </location>
</feature>
<keyword evidence="2" id="KW-1003">Cell membrane</keyword>
<dbReference type="PANTHER" id="PTHR21137:SF35">
    <property type="entry name" value="ODORANT RECEPTOR 19A-RELATED"/>
    <property type="match status" value="1"/>
</dbReference>
<organism evidence="11">
    <name type="scientific">Menopon gallinae</name>
    <name type="common">poultry shaft louse</name>
    <dbReference type="NCBI Taxonomy" id="328185"/>
    <lineage>
        <taxon>Eukaryota</taxon>
        <taxon>Metazoa</taxon>
        <taxon>Ecdysozoa</taxon>
        <taxon>Arthropoda</taxon>
        <taxon>Hexapoda</taxon>
        <taxon>Insecta</taxon>
        <taxon>Pterygota</taxon>
        <taxon>Neoptera</taxon>
        <taxon>Paraneoptera</taxon>
        <taxon>Psocodea</taxon>
        <taxon>Troctomorpha</taxon>
        <taxon>Phthiraptera</taxon>
        <taxon>Amblycera</taxon>
        <taxon>Menoponidae</taxon>
        <taxon>Menopon</taxon>
    </lineage>
</organism>
<evidence type="ECO:0000256" key="10">
    <source>
        <dbReference type="RuleBase" id="RU351113"/>
    </source>
</evidence>
<comment type="caution">
    <text evidence="11">The sequence shown here is derived from an EMBL/GenBank/DDBJ whole genome shotgun (WGS) entry which is preliminary data.</text>
</comment>
<keyword evidence="6 10" id="KW-1133">Transmembrane helix</keyword>
<dbReference type="GO" id="GO:0005549">
    <property type="term" value="F:odorant binding"/>
    <property type="evidence" value="ECO:0007669"/>
    <property type="project" value="InterPro"/>
</dbReference>
<keyword evidence="3 10" id="KW-0716">Sensory transduction</keyword>
<protein>
    <recommendedName>
        <fullName evidence="10">Odorant receptor</fullName>
    </recommendedName>
</protein>
<evidence type="ECO:0000313" key="11">
    <source>
        <dbReference type="EMBL" id="KAL0276126.1"/>
    </source>
</evidence>
<evidence type="ECO:0000256" key="2">
    <source>
        <dbReference type="ARBA" id="ARBA00022475"/>
    </source>
</evidence>
<evidence type="ECO:0000256" key="8">
    <source>
        <dbReference type="ARBA" id="ARBA00023170"/>
    </source>
</evidence>
<evidence type="ECO:0000256" key="3">
    <source>
        <dbReference type="ARBA" id="ARBA00022606"/>
    </source>
</evidence>
<accession>A0AAW2I2T3</accession>
<evidence type="ECO:0000256" key="1">
    <source>
        <dbReference type="ARBA" id="ARBA00004651"/>
    </source>
</evidence>
<dbReference type="EMBL" id="JARGDH010000002">
    <property type="protein sequence ID" value="KAL0276126.1"/>
    <property type="molecule type" value="Genomic_DNA"/>
</dbReference>
<feature type="transmembrane region" description="Helical" evidence="10">
    <location>
        <begin position="283"/>
        <end position="302"/>
    </location>
</feature>